<evidence type="ECO:0000259" key="7">
    <source>
        <dbReference type="PROSITE" id="PS50160"/>
    </source>
</evidence>
<accession>A0ABR3A0L7</accession>
<dbReference type="PANTHER" id="PTHR45997">
    <property type="entry name" value="DNA LIGASE 4"/>
    <property type="match status" value="1"/>
</dbReference>
<feature type="compositionally biased region" description="Polar residues" evidence="6">
    <location>
        <begin position="821"/>
        <end position="831"/>
    </location>
</feature>
<dbReference type="Pfam" id="PF01068">
    <property type="entry name" value="DNA_ligase_A_M"/>
    <property type="match status" value="1"/>
</dbReference>
<keyword evidence="3" id="KW-0547">Nucleotide-binding</keyword>
<reference evidence="8 9" key="1">
    <citation type="submission" date="2024-05" db="EMBL/GenBank/DDBJ databases">
        <title>A draft genome resource for the thread blight pathogen Marasmius tenuissimus strain MS-2.</title>
        <authorList>
            <person name="Yulfo-Soto G.E."/>
            <person name="Baruah I.K."/>
            <person name="Amoako-Attah I."/>
            <person name="Bukari Y."/>
            <person name="Meinhardt L.W."/>
            <person name="Bailey B.A."/>
            <person name="Cohen S.P."/>
        </authorList>
    </citation>
    <scope>NUCLEOTIDE SEQUENCE [LARGE SCALE GENOMIC DNA]</scope>
    <source>
        <strain evidence="8 9">MS-2</strain>
    </source>
</reference>
<keyword evidence="9" id="KW-1185">Reference proteome</keyword>
<feature type="domain" description="ATP-dependent DNA ligase family profile" evidence="7">
    <location>
        <begin position="444"/>
        <end position="593"/>
    </location>
</feature>
<evidence type="ECO:0000313" key="9">
    <source>
        <dbReference type="Proteomes" id="UP001437256"/>
    </source>
</evidence>
<dbReference type="InterPro" id="IPR012310">
    <property type="entry name" value="DNA_ligase_ATP-dep_cent"/>
</dbReference>
<keyword evidence="4" id="KW-0067">ATP-binding</keyword>
<dbReference type="Gene3D" id="1.10.3260.10">
    <property type="entry name" value="DNA ligase, ATP-dependent, N-terminal domain"/>
    <property type="match status" value="1"/>
</dbReference>
<dbReference type="Proteomes" id="UP001437256">
    <property type="component" value="Unassembled WGS sequence"/>
</dbReference>
<dbReference type="Pfam" id="PF04675">
    <property type="entry name" value="DNA_ligase_A_N"/>
    <property type="match status" value="1"/>
</dbReference>
<evidence type="ECO:0000256" key="3">
    <source>
        <dbReference type="ARBA" id="ARBA00022741"/>
    </source>
</evidence>
<keyword evidence="2" id="KW-0436">Ligase</keyword>
<proteinExistence type="inferred from homology"/>
<dbReference type="Gene3D" id="3.30.470.30">
    <property type="entry name" value="DNA ligase/mRNA capping enzyme"/>
    <property type="match status" value="1"/>
</dbReference>
<feature type="region of interest" description="Disordered" evidence="6">
    <location>
        <begin position="775"/>
        <end position="886"/>
    </location>
</feature>
<evidence type="ECO:0000256" key="5">
    <source>
        <dbReference type="ARBA" id="ARBA00023242"/>
    </source>
</evidence>
<dbReference type="Gene3D" id="2.40.50.140">
    <property type="entry name" value="Nucleic acid-binding proteins"/>
    <property type="match status" value="1"/>
</dbReference>
<name>A0ABR3A0L7_9AGAR</name>
<organism evidence="8 9">
    <name type="scientific">Marasmius tenuissimus</name>
    <dbReference type="NCBI Taxonomy" id="585030"/>
    <lineage>
        <taxon>Eukaryota</taxon>
        <taxon>Fungi</taxon>
        <taxon>Dikarya</taxon>
        <taxon>Basidiomycota</taxon>
        <taxon>Agaricomycotina</taxon>
        <taxon>Agaricomycetes</taxon>
        <taxon>Agaricomycetidae</taxon>
        <taxon>Agaricales</taxon>
        <taxon>Marasmiineae</taxon>
        <taxon>Marasmiaceae</taxon>
        <taxon>Marasmius</taxon>
    </lineage>
</organism>
<feature type="compositionally biased region" description="Basic and acidic residues" evidence="6">
    <location>
        <begin position="516"/>
        <end position="525"/>
    </location>
</feature>
<feature type="compositionally biased region" description="Pro residues" evidence="6">
    <location>
        <begin position="871"/>
        <end position="886"/>
    </location>
</feature>
<dbReference type="PROSITE" id="PS00697">
    <property type="entry name" value="DNA_LIGASE_A1"/>
    <property type="match status" value="1"/>
</dbReference>
<dbReference type="PROSITE" id="PS00333">
    <property type="entry name" value="DNA_LIGASE_A2"/>
    <property type="match status" value="1"/>
</dbReference>
<gene>
    <name evidence="8" type="ORF">AAF712_005733</name>
</gene>
<keyword evidence="5" id="KW-0539">Nucleus</keyword>
<dbReference type="PANTHER" id="PTHR45997:SF2">
    <property type="entry name" value="ATP DEPENDENT DNA LIGASE DOMAIN PROTEIN (AFU_ORTHOLOGUE AFUA_5G02430)"/>
    <property type="match status" value="1"/>
</dbReference>
<feature type="region of interest" description="Disordered" evidence="6">
    <location>
        <begin position="504"/>
        <end position="525"/>
    </location>
</feature>
<comment type="similarity">
    <text evidence="1">Belongs to the ATP-dependent DNA ligase family.</text>
</comment>
<dbReference type="InterPro" id="IPR012340">
    <property type="entry name" value="NA-bd_OB-fold"/>
</dbReference>
<dbReference type="EMBL" id="JBBXMP010000028">
    <property type="protein sequence ID" value="KAL0067163.1"/>
    <property type="molecule type" value="Genomic_DNA"/>
</dbReference>
<protein>
    <recommendedName>
        <fullName evidence="7">ATP-dependent DNA ligase family profile domain-containing protein</fullName>
    </recommendedName>
</protein>
<dbReference type="PROSITE" id="PS50160">
    <property type="entry name" value="DNA_LIGASE_A3"/>
    <property type="match status" value="1"/>
</dbReference>
<dbReference type="InterPro" id="IPR036599">
    <property type="entry name" value="DNA_ligase_N_sf"/>
</dbReference>
<dbReference type="InterPro" id="IPR016059">
    <property type="entry name" value="DNA_ligase_ATP-dep_CS"/>
</dbReference>
<dbReference type="InterPro" id="IPR012308">
    <property type="entry name" value="DNA_ligase_ATP-dep_N"/>
</dbReference>
<sequence>MPLAQSETQNGITFSLYDTPFLSDYWTNAFVSSSFGALVRRIARETAPTSRKKPRNPIESLNEWLSRLRTDFSPVPDGTTSIILRFLFPHEDKRRIFDMQEKALSKEIGKALGVADERFIYWNVMGETTCLGEQLERVLERSCSDLDEITPLSLKAVDALLDELAAMSRFTDPRIKAKFPKRNRRKREDILKELFRPMSPSDAACLTQVILKDVRPLMYPLCEKQMHYTAALKDFKSNCVIELSRFSAMKAWDPSLSLLKSHRVCSSLEDAAAAFERGKAMSVPVLGVQIEVLRQVLTTLEGIDIQQNLQIPKSQKGRNLSHALSCIPNSRSVWAETKYDGERAQIHIQLTNGVPRIKIFSKSGRDSTNDRAAVHPIILECLSNSNVGNIILDAEMVACNGKTIESFWKIRPLIEKTAVGARRKVHEEVEEETQDTQFTQSSAESDCPSHLALVFFDVMFLDGESLMSKAYTERRRILEAAVQQIPGKVMLAERWEIPTSTRKTGGLGSWARPSKRALESRKEDEVASPENTLGTVFAEILASYKEGLVLKAAESTYNDWKLPWVKLKMDYIPNLGDTVDLVILGAGWRKDRGAELRVPRTTFTTFFVGALRNPEDLKANSSARPHFHIYFTVSYGLSRDQLEEINFLVKSKDPVSLSSQEMSKLPYDYTIDTHEHPQVLLQEPLLAEIFGDRFTKKHDRAPFEVRWPRISKIHRSGDRHWTEGIPFDQLQGIAAAAVGSDQDVAEDVARMWIREGSVKPGDDLEARRRKWEKRLGVKSRMAPERDVQTSRSPQKRRRLLVDRGQDNGAAEELNGPPSPSQPLRTTTNLPDHSTPIPDSQKHSQSEESFSAPRNCTPLPVITSSATRRKYPSPPLTSPVATPTPSPLIPADVNNSRDEDEFEYQVVAENVEPETKFSNVDFLQNAVIWYDPTSPLIPESEQNIQDSTTVQMHLQNNRIHEPEALLTGCGWHPKTRGSPWVDKAVVFLDPTTQSSRTFEKVLLSLLKTRLESVPQPVRKPIWIFDRRTFRWSEPYRGQVLTTLT</sequence>
<comment type="caution">
    <text evidence="8">The sequence shown here is derived from an EMBL/GenBank/DDBJ whole genome shotgun (WGS) entry which is preliminary data.</text>
</comment>
<dbReference type="SUPFAM" id="SSF56091">
    <property type="entry name" value="DNA ligase/mRNA capping enzyme, catalytic domain"/>
    <property type="match status" value="1"/>
</dbReference>
<dbReference type="InterPro" id="IPR029710">
    <property type="entry name" value="LIG4"/>
</dbReference>
<evidence type="ECO:0000256" key="1">
    <source>
        <dbReference type="ARBA" id="ARBA00007572"/>
    </source>
</evidence>
<evidence type="ECO:0000256" key="2">
    <source>
        <dbReference type="ARBA" id="ARBA00022598"/>
    </source>
</evidence>
<evidence type="ECO:0000256" key="4">
    <source>
        <dbReference type="ARBA" id="ARBA00022840"/>
    </source>
</evidence>
<evidence type="ECO:0000256" key="6">
    <source>
        <dbReference type="SAM" id="MobiDB-lite"/>
    </source>
</evidence>
<evidence type="ECO:0000313" key="8">
    <source>
        <dbReference type="EMBL" id="KAL0067163.1"/>
    </source>
</evidence>